<protein>
    <submittedName>
        <fullName evidence="1">Uncharacterized protein</fullName>
    </submittedName>
</protein>
<dbReference type="Gene3D" id="3.40.640.10">
    <property type="entry name" value="Type I PLP-dependent aspartate aminotransferase-like (Major domain)"/>
    <property type="match status" value="1"/>
</dbReference>
<dbReference type="InterPro" id="IPR015421">
    <property type="entry name" value="PyrdxlP-dep_Trfase_major"/>
</dbReference>
<name>A0A124G008_UNCT6</name>
<dbReference type="SUPFAM" id="SSF53383">
    <property type="entry name" value="PLP-dependent transferases"/>
    <property type="match status" value="1"/>
</dbReference>
<organism evidence="1 2">
    <name type="scientific">candidate division TA06 bacterium 34_109</name>
    <dbReference type="NCBI Taxonomy" id="1635277"/>
    <lineage>
        <taxon>Bacteria</taxon>
        <taxon>Bacteria division TA06</taxon>
    </lineage>
</organism>
<accession>A0A124G008</accession>
<dbReference type="InterPro" id="IPR015424">
    <property type="entry name" value="PyrdxlP-dep_Trfase"/>
</dbReference>
<dbReference type="AlphaFoldDB" id="A0A124G008"/>
<dbReference type="EMBL" id="LGGX01000032">
    <property type="protein sequence ID" value="KUK86017.1"/>
    <property type="molecule type" value="Genomic_DNA"/>
</dbReference>
<dbReference type="Proteomes" id="UP000053467">
    <property type="component" value="Unassembled WGS sequence"/>
</dbReference>
<dbReference type="PATRIC" id="fig|1635277.3.peg.1562"/>
<comment type="caution">
    <text evidence="1">The sequence shown here is derived from an EMBL/GenBank/DDBJ whole genome shotgun (WGS) entry which is preliminary data.</text>
</comment>
<gene>
    <name evidence="1" type="ORF">XE03_1764</name>
</gene>
<reference evidence="2" key="1">
    <citation type="journal article" date="2015" name="MBio">
        <title>Genome-Resolved Metagenomic Analysis Reveals Roles for Candidate Phyla and Other Microbial Community Members in Biogeochemical Transformations in Oil Reservoirs.</title>
        <authorList>
            <person name="Hu P."/>
            <person name="Tom L."/>
            <person name="Singh A."/>
            <person name="Thomas B.C."/>
            <person name="Baker B.J."/>
            <person name="Piceno Y.M."/>
            <person name="Andersen G.L."/>
            <person name="Banfield J.F."/>
        </authorList>
    </citation>
    <scope>NUCLEOTIDE SEQUENCE [LARGE SCALE GENOMIC DNA]</scope>
</reference>
<sequence>MSDFKYKFQMYRHLQKNIPNIYAEAKKAADEIGIPKELRGKFGLTGAISGCHGIPFKEVREAETEYGEKIIPNSVLDEEIREIVKDVYGDEYDGVAINTCEGALWVAFDVLATPPMQGRGDNYRSRYIVPYEKHLHHHGGYGRPFPGKYKDLLADRGTTPGELGFYGKRQNNLDCIIVPLEGANYDCHGIKYHPCVQLTKVDPETSMKVFEKIAERHADSLTAFTSLGYDTPGYGYGVKDEEGTPILQKLIGKLAQDYDVPYIVDNAWGVPFVGVDIRKNNADIMCYSMDKASYCVTAGLIIGKEALLVDIRRALGVHGDRWGTGTSHGKAAYVTVDPGKEALVGVIASLKVLRDHPERLKEPVDQLYQITREEFAKINEKIRDDFMITKSYNSGAVEINYEKSWQKGGFGIPIFSIEDMYSGTNIFQSGTAQMGIIATIAYDGNIFVSPGLGTTDNDGNLIEERARWAIQGMVRLIEITCKYAGII</sequence>
<evidence type="ECO:0000313" key="2">
    <source>
        <dbReference type="Proteomes" id="UP000053467"/>
    </source>
</evidence>
<evidence type="ECO:0000313" key="1">
    <source>
        <dbReference type="EMBL" id="KUK86017.1"/>
    </source>
</evidence>
<proteinExistence type="predicted"/>